<gene>
    <name evidence="1" type="ORF">COCHEDRAFT_1022281</name>
</gene>
<keyword evidence="2" id="KW-1185">Reference proteome</keyword>
<evidence type="ECO:0000313" key="2">
    <source>
        <dbReference type="Proteomes" id="UP000016936"/>
    </source>
</evidence>
<dbReference type="Proteomes" id="UP000016936">
    <property type="component" value="Unassembled WGS sequence"/>
</dbReference>
<protein>
    <submittedName>
        <fullName evidence="1">Uncharacterized protein</fullName>
    </submittedName>
</protein>
<reference evidence="2" key="2">
    <citation type="journal article" date="2013" name="PLoS Genet.">
        <title>Comparative genome structure, secondary metabolite, and effector coding capacity across Cochliobolus pathogens.</title>
        <authorList>
            <person name="Condon B.J."/>
            <person name="Leng Y."/>
            <person name="Wu D."/>
            <person name="Bushley K.E."/>
            <person name="Ohm R.A."/>
            <person name="Otillar R."/>
            <person name="Martin J."/>
            <person name="Schackwitz W."/>
            <person name="Grimwood J."/>
            <person name="MohdZainudin N."/>
            <person name="Xue C."/>
            <person name="Wang R."/>
            <person name="Manning V.A."/>
            <person name="Dhillon B."/>
            <person name="Tu Z.J."/>
            <person name="Steffenson B.J."/>
            <person name="Salamov A."/>
            <person name="Sun H."/>
            <person name="Lowry S."/>
            <person name="LaButti K."/>
            <person name="Han J."/>
            <person name="Copeland A."/>
            <person name="Lindquist E."/>
            <person name="Barry K."/>
            <person name="Schmutz J."/>
            <person name="Baker S.E."/>
            <person name="Ciuffetti L.M."/>
            <person name="Grigoriev I.V."/>
            <person name="Zhong S."/>
            <person name="Turgeon B.G."/>
        </authorList>
    </citation>
    <scope>NUCLEOTIDE SEQUENCE [LARGE SCALE GENOMIC DNA]</scope>
    <source>
        <strain evidence="2">C5 / ATCC 48332 / race O</strain>
    </source>
</reference>
<dbReference type="EMBL" id="KB445578">
    <property type="protein sequence ID" value="EMD90300.1"/>
    <property type="molecule type" value="Genomic_DNA"/>
</dbReference>
<sequence>MLWTLSKPQVDSTRHLFLCPSDFIDCHRTQPVRSTATSELPQPANLAVVRARLPKA</sequence>
<evidence type="ECO:0000313" key="1">
    <source>
        <dbReference type="EMBL" id="EMD90300.1"/>
    </source>
</evidence>
<reference evidence="1 2" key="1">
    <citation type="journal article" date="2012" name="PLoS Pathog.">
        <title>Diverse lifestyles and strategies of plant pathogenesis encoded in the genomes of eighteen Dothideomycetes fungi.</title>
        <authorList>
            <person name="Ohm R.A."/>
            <person name="Feau N."/>
            <person name="Henrissat B."/>
            <person name="Schoch C.L."/>
            <person name="Horwitz B.A."/>
            <person name="Barry K.W."/>
            <person name="Condon B.J."/>
            <person name="Copeland A.C."/>
            <person name="Dhillon B."/>
            <person name="Glaser F."/>
            <person name="Hesse C.N."/>
            <person name="Kosti I."/>
            <person name="LaButti K."/>
            <person name="Lindquist E.A."/>
            <person name="Lucas S."/>
            <person name="Salamov A.A."/>
            <person name="Bradshaw R.E."/>
            <person name="Ciuffetti L."/>
            <person name="Hamelin R.C."/>
            <person name="Kema G.H.J."/>
            <person name="Lawrence C."/>
            <person name="Scott J.A."/>
            <person name="Spatafora J.W."/>
            <person name="Turgeon B.G."/>
            <person name="de Wit P.J.G.M."/>
            <person name="Zhong S."/>
            <person name="Goodwin S.B."/>
            <person name="Grigoriev I.V."/>
        </authorList>
    </citation>
    <scope>NUCLEOTIDE SEQUENCE [LARGE SCALE GENOMIC DNA]</scope>
    <source>
        <strain evidence="2">C5 / ATCC 48332 / race O</strain>
    </source>
</reference>
<name>M2SY54_COCH5</name>
<accession>M2SY54</accession>
<dbReference type="OrthoDB" id="10303799at2759"/>
<proteinExistence type="predicted"/>
<dbReference type="HOGENOM" id="CLU_3074127_0_0_1"/>
<organism evidence="1 2">
    <name type="scientific">Cochliobolus heterostrophus (strain C5 / ATCC 48332 / race O)</name>
    <name type="common">Southern corn leaf blight fungus</name>
    <name type="synonym">Bipolaris maydis</name>
    <dbReference type="NCBI Taxonomy" id="701091"/>
    <lineage>
        <taxon>Eukaryota</taxon>
        <taxon>Fungi</taxon>
        <taxon>Dikarya</taxon>
        <taxon>Ascomycota</taxon>
        <taxon>Pezizomycotina</taxon>
        <taxon>Dothideomycetes</taxon>
        <taxon>Pleosporomycetidae</taxon>
        <taxon>Pleosporales</taxon>
        <taxon>Pleosporineae</taxon>
        <taxon>Pleosporaceae</taxon>
        <taxon>Bipolaris</taxon>
    </lineage>
</organism>
<dbReference type="AlphaFoldDB" id="M2SY54"/>